<dbReference type="InterPro" id="IPR016140">
    <property type="entry name" value="Bifunc_inhib/LTP/seed_store"/>
</dbReference>
<gene>
    <name evidence="3" type="ORF">PVAP13_3NG176843</name>
</gene>
<dbReference type="SUPFAM" id="SSF47699">
    <property type="entry name" value="Bifunctional inhibitor/lipid-transfer protein/seed storage 2S albumin"/>
    <property type="match status" value="1"/>
</dbReference>
<evidence type="ECO:0000259" key="2">
    <source>
        <dbReference type="Pfam" id="PF14368"/>
    </source>
</evidence>
<name>A0A8T0TY67_PANVG</name>
<protein>
    <recommendedName>
        <fullName evidence="2">Bifunctional inhibitor/plant lipid transfer protein/seed storage helical domain-containing protein</fullName>
    </recommendedName>
</protein>
<accession>A0A8T0TY67</accession>
<reference evidence="3" key="1">
    <citation type="submission" date="2020-05" db="EMBL/GenBank/DDBJ databases">
        <title>WGS assembly of Panicum virgatum.</title>
        <authorList>
            <person name="Lovell J.T."/>
            <person name="Jenkins J."/>
            <person name="Shu S."/>
            <person name="Juenger T.E."/>
            <person name="Schmutz J."/>
        </authorList>
    </citation>
    <scope>NUCLEOTIDE SEQUENCE</scope>
    <source>
        <strain evidence="3">AP13</strain>
    </source>
</reference>
<dbReference type="Gene3D" id="1.10.110.10">
    <property type="entry name" value="Plant lipid-transfer and hydrophobic proteins"/>
    <property type="match status" value="1"/>
</dbReference>
<sequence length="128" mass="14389">MMTSAKASGVFVLLVVLAIFPCPARAYELLDLKAKVLHKCMMYIQKTAELMPKRSSPCCDKVRKADVKDICNKFTNDEKVKIEIEKWVQVTRKCENPLPVGFNCAGYIVPQPPSPPPPPRLSPPWIAY</sequence>
<organism evidence="3 4">
    <name type="scientific">Panicum virgatum</name>
    <name type="common">Blackwell switchgrass</name>
    <dbReference type="NCBI Taxonomy" id="38727"/>
    <lineage>
        <taxon>Eukaryota</taxon>
        <taxon>Viridiplantae</taxon>
        <taxon>Streptophyta</taxon>
        <taxon>Embryophyta</taxon>
        <taxon>Tracheophyta</taxon>
        <taxon>Spermatophyta</taxon>
        <taxon>Magnoliopsida</taxon>
        <taxon>Liliopsida</taxon>
        <taxon>Poales</taxon>
        <taxon>Poaceae</taxon>
        <taxon>PACMAD clade</taxon>
        <taxon>Panicoideae</taxon>
        <taxon>Panicodae</taxon>
        <taxon>Paniceae</taxon>
        <taxon>Panicinae</taxon>
        <taxon>Panicum</taxon>
        <taxon>Panicum sect. Hiantes</taxon>
    </lineage>
</organism>
<dbReference type="Pfam" id="PF14368">
    <property type="entry name" value="LTP_2"/>
    <property type="match status" value="1"/>
</dbReference>
<dbReference type="PANTHER" id="PTHR33286:SF16">
    <property type="entry name" value="BIFUNCTIONAL INHIBITOR_PLANT LIPID TRANSFER PROTEIN_SEED STORAGE HELICAL DOMAIN-CONTAINING PROTEIN"/>
    <property type="match status" value="1"/>
</dbReference>
<feature type="signal peptide" evidence="1">
    <location>
        <begin position="1"/>
        <end position="26"/>
    </location>
</feature>
<evidence type="ECO:0000313" key="4">
    <source>
        <dbReference type="Proteomes" id="UP000823388"/>
    </source>
</evidence>
<evidence type="ECO:0000256" key="1">
    <source>
        <dbReference type="SAM" id="SignalP"/>
    </source>
</evidence>
<dbReference type="InterPro" id="IPR036312">
    <property type="entry name" value="Bifun_inhib/LTP/seed_sf"/>
</dbReference>
<feature type="domain" description="Bifunctional inhibitor/plant lipid transfer protein/seed storage helical" evidence="2">
    <location>
        <begin position="33"/>
        <end position="104"/>
    </location>
</feature>
<proteinExistence type="predicted"/>
<dbReference type="PANTHER" id="PTHR33286">
    <property type="entry name" value="BIFUNCTIONAL INHIBITOR/LIPID-TRANSFER PROTEIN/SEED STORAGE 2S ALBUMIN SUPERFAMILY PROTEIN"/>
    <property type="match status" value="1"/>
</dbReference>
<feature type="chain" id="PRO_5035928152" description="Bifunctional inhibitor/plant lipid transfer protein/seed storage helical domain-containing protein" evidence="1">
    <location>
        <begin position="27"/>
        <end position="128"/>
    </location>
</feature>
<keyword evidence="1" id="KW-0732">Signal</keyword>
<evidence type="ECO:0000313" key="3">
    <source>
        <dbReference type="EMBL" id="KAG2616871.1"/>
    </source>
</evidence>
<dbReference type="Proteomes" id="UP000823388">
    <property type="component" value="Chromosome 3N"/>
</dbReference>
<keyword evidence="4" id="KW-1185">Reference proteome</keyword>
<dbReference type="EMBL" id="CM029042">
    <property type="protein sequence ID" value="KAG2616871.1"/>
    <property type="molecule type" value="Genomic_DNA"/>
</dbReference>
<dbReference type="AlphaFoldDB" id="A0A8T0TY67"/>
<comment type="caution">
    <text evidence="3">The sequence shown here is derived from an EMBL/GenBank/DDBJ whole genome shotgun (WGS) entry which is preliminary data.</text>
</comment>